<dbReference type="AlphaFoldDB" id="A0A6A5YVE7"/>
<feature type="compositionally biased region" description="Basic and acidic residues" evidence="2">
    <location>
        <begin position="460"/>
        <end position="489"/>
    </location>
</feature>
<dbReference type="Gene3D" id="3.40.50.300">
    <property type="entry name" value="P-loop containing nucleotide triphosphate hydrolases"/>
    <property type="match status" value="1"/>
</dbReference>
<dbReference type="GO" id="GO:0005525">
    <property type="term" value="F:GTP binding"/>
    <property type="evidence" value="ECO:0007669"/>
    <property type="project" value="InterPro"/>
</dbReference>
<name>A0A6A5YVE7_9PLEO</name>
<dbReference type="Pfam" id="PF01926">
    <property type="entry name" value="MMR_HSR1"/>
    <property type="match status" value="1"/>
</dbReference>
<sequence length="561" mass="63351">MEYSAELPRELEDDVHGSIPMALEAETGSPEEMNPSLARRDVGILVMGLTGSGKSTFISQVTEERVQIGDTLHSCTTEVGGFTFQQINGQSIFLIDTPGFDDTHTANGKLLEKIAAPLCTFYKDGCVQLAGLIYVQRITDPRMAGSSLKSIRIFEKLCGERNFKNVVVLTTMWGLLRSEDAKSSALDREAILQKKPDFFGTMADKGARFMRSRDDYDSALEVIEYLLSNSNEEEVVTDLQREMVDEEKMLADTKVGELLVGDIAVTRQRYQKEIDELEEALEEAREEDDEDLITTISEQRKEYEDRIRQTELDQGTLSVTFAQMTLEPEKWLNRMFEEAHKRDIENNQRIIELERQMASVRRQHAQDLDQLKRANKDQKAMVEAQARAFDEERRLQERLRQEELKDRDPEGSKTTSDNGFFGLVEKAVFGIKKEFATALLRAESIDSVTSQPRRTSKSAPSKEHRSSKSRKGAKDMIRSRSSYNDERQRGSWCSNNTTEDPRMPAPRRAATISTTLPALPNDGTVSIKAAAPYKVVTPSLGTDRRPPSPGPKYPALPRKYG</sequence>
<dbReference type="OrthoDB" id="8954335at2759"/>
<dbReference type="InterPro" id="IPR027417">
    <property type="entry name" value="P-loop_NTPase"/>
</dbReference>
<dbReference type="InterPro" id="IPR006073">
    <property type="entry name" value="GTP-bd"/>
</dbReference>
<keyword evidence="1" id="KW-0175">Coiled coil</keyword>
<feature type="domain" description="G" evidence="3">
    <location>
        <begin position="44"/>
        <end position="107"/>
    </location>
</feature>
<reference evidence="4" key="1">
    <citation type="journal article" date="2020" name="Stud. Mycol.">
        <title>101 Dothideomycetes genomes: a test case for predicting lifestyles and emergence of pathogens.</title>
        <authorList>
            <person name="Haridas S."/>
            <person name="Albert R."/>
            <person name="Binder M."/>
            <person name="Bloem J."/>
            <person name="Labutti K."/>
            <person name="Salamov A."/>
            <person name="Andreopoulos B."/>
            <person name="Baker S."/>
            <person name="Barry K."/>
            <person name="Bills G."/>
            <person name="Bluhm B."/>
            <person name="Cannon C."/>
            <person name="Castanera R."/>
            <person name="Culley D."/>
            <person name="Daum C."/>
            <person name="Ezra D."/>
            <person name="Gonzalez J."/>
            <person name="Henrissat B."/>
            <person name="Kuo A."/>
            <person name="Liang C."/>
            <person name="Lipzen A."/>
            <person name="Lutzoni F."/>
            <person name="Magnuson J."/>
            <person name="Mondo S."/>
            <person name="Nolan M."/>
            <person name="Ohm R."/>
            <person name="Pangilinan J."/>
            <person name="Park H.-J."/>
            <person name="Ramirez L."/>
            <person name="Alfaro M."/>
            <person name="Sun H."/>
            <person name="Tritt A."/>
            <person name="Yoshinaga Y."/>
            <person name="Zwiers L.-H."/>
            <person name="Turgeon B."/>
            <person name="Goodwin S."/>
            <person name="Spatafora J."/>
            <person name="Crous P."/>
            <person name="Grigoriev I."/>
        </authorList>
    </citation>
    <scope>NUCLEOTIDE SEQUENCE</scope>
    <source>
        <strain evidence="4">CBS 627.86</strain>
    </source>
</reference>
<accession>A0A6A5YVE7</accession>
<dbReference type="SUPFAM" id="SSF52540">
    <property type="entry name" value="P-loop containing nucleoside triphosphate hydrolases"/>
    <property type="match status" value="1"/>
</dbReference>
<dbReference type="EMBL" id="ML977339">
    <property type="protein sequence ID" value="KAF2110121.1"/>
    <property type="molecule type" value="Genomic_DNA"/>
</dbReference>
<organism evidence="4 5">
    <name type="scientific">Lophiotrema nucula</name>
    <dbReference type="NCBI Taxonomy" id="690887"/>
    <lineage>
        <taxon>Eukaryota</taxon>
        <taxon>Fungi</taxon>
        <taxon>Dikarya</taxon>
        <taxon>Ascomycota</taxon>
        <taxon>Pezizomycotina</taxon>
        <taxon>Dothideomycetes</taxon>
        <taxon>Pleosporomycetidae</taxon>
        <taxon>Pleosporales</taxon>
        <taxon>Lophiotremataceae</taxon>
        <taxon>Lophiotrema</taxon>
    </lineage>
</organism>
<proteinExistence type="predicted"/>
<dbReference type="CDD" id="cd00882">
    <property type="entry name" value="Ras_like_GTPase"/>
    <property type="match status" value="1"/>
</dbReference>
<evidence type="ECO:0000313" key="4">
    <source>
        <dbReference type="EMBL" id="KAF2110121.1"/>
    </source>
</evidence>
<evidence type="ECO:0000313" key="5">
    <source>
        <dbReference type="Proteomes" id="UP000799770"/>
    </source>
</evidence>
<feature type="region of interest" description="Disordered" evidence="2">
    <location>
        <begin position="536"/>
        <end position="561"/>
    </location>
</feature>
<feature type="coiled-coil region" evidence="1">
    <location>
        <begin position="229"/>
        <end position="313"/>
    </location>
</feature>
<keyword evidence="5" id="KW-1185">Reference proteome</keyword>
<protein>
    <recommendedName>
        <fullName evidence="3">G domain-containing protein</fullName>
    </recommendedName>
</protein>
<feature type="compositionally biased region" description="Polar residues" evidence="2">
    <location>
        <begin position="446"/>
        <end position="459"/>
    </location>
</feature>
<evidence type="ECO:0000256" key="2">
    <source>
        <dbReference type="SAM" id="MobiDB-lite"/>
    </source>
</evidence>
<gene>
    <name evidence="4" type="ORF">BDV96DRAFT_584393</name>
</gene>
<evidence type="ECO:0000256" key="1">
    <source>
        <dbReference type="SAM" id="Coils"/>
    </source>
</evidence>
<evidence type="ECO:0000259" key="3">
    <source>
        <dbReference type="Pfam" id="PF01926"/>
    </source>
</evidence>
<dbReference type="Proteomes" id="UP000799770">
    <property type="component" value="Unassembled WGS sequence"/>
</dbReference>
<feature type="region of interest" description="Disordered" evidence="2">
    <location>
        <begin position="372"/>
        <end position="393"/>
    </location>
</feature>
<feature type="region of interest" description="Disordered" evidence="2">
    <location>
        <begin position="446"/>
        <end position="506"/>
    </location>
</feature>